<gene>
    <name evidence="19" type="ORF">Q4535_16305</name>
</gene>
<keyword evidence="11 19" id="KW-0067">ATP-binding</keyword>
<dbReference type="GO" id="GO:0005524">
    <property type="term" value="F:ATP binding"/>
    <property type="evidence" value="ECO:0007669"/>
    <property type="project" value="UniProtKB-KW"/>
</dbReference>
<dbReference type="CDD" id="cd12914">
    <property type="entry name" value="PDC1_DGC_like"/>
    <property type="match status" value="1"/>
</dbReference>
<keyword evidence="7" id="KW-0808">Transferase</keyword>
<dbReference type="PROSITE" id="PS50109">
    <property type="entry name" value="HIS_KIN"/>
    <property type="match status" value="1"/>
</dbReference>
<feature type="compositionally biased region" description="Basic and acidic residues" evidence="17">
    <location>
        <begin position="405"/>
        <end position="417"/>
    </location>
</feature>
<keyword evidence="8" id="KW-0812">Transmembrane</keyword>
<evidence type="ECO:0000256" key="11">
    <source>
        <dbReference type="ARBA" id="ARBA00022840"/>
    </source>
</evidence>
<dbReference type="Gene3D" id="1.10.287.130">
    <property type="match status" value="1"/>
</dbReference>
<dbReference type="SUPFAM" id="SSF103190">
    <property type="entry name" value="Sensory domain-like"/>
    <property type="match status" value="1"/>
</dbReference>
<dbReference type="Gene3D" id="3.30.565.10">
    <property type="entry name" value="Histidine kinase-like ATPase, C-terminal domain"/>
    <property type="match status" value="1"/>
</dbReference>
<evidence type="ECO:0000256" key="17">
    <source>
        <dbReference type="SAM" id="MobiDB-lite"/>
    </source>
</evidence>
<dbReference type="InterPro" id="IPR035965">
    <property type="entry name" value="PAS-like_dom_sf"/>
</dbReference>
<dbReference type="SMART" id="SM00388">
    <property type="entry name" value="HisKA"/>
    <property type="match status" value="1"/>
</dbReference>
<proteinExistence type="predicted"/>
<dbReference type="AlphaFoldDB" id="A0AAP4U0D9"/>
<feature type="coiled-coil region" evidence="16">
    <location>
        <begin position="512"/>
        <end position="539"/>
    </location>
</feature>
<evidence type="ECO:0000256" key="3">
    <source>
        <dbReference type="ARBA" id="ARBA00012438"/>
    </source>
</evidence>
<dbReference type="CDD" id="cd00082">
    <property type="entry name" value="HisKA"/>
    <property type="match status" value="1"/>
</dbReference>
<dbReference type="Gene3D" id="6.10.250.3020">
    <property type="match status" value="1"/>
</dbReference>
<dbReference type="Gene3D" id="3.30.450.20">
    <property type="entry name" value="PAS domain"/>
    <property type="match status" value="3"/>
</dbReference>
<feature type="domain" description="Histidine kinase" evidence="18">
    <location>
        <begin position="548"/>
        <end position="770"/>
    </location>
</feature>
<dbReference type="PANTHER" id="PTHR43065">
    <property type="entry name" value="SENSOR HISTIDINE KINASE"/>
    <property type="match status" value="1"/>
</dbReference>
<evidence type="ECO:0000256" key="10">
    <source>
        <dbReference type="ARBA" id="ARBA00022777"/>
    </source>
</evidence>
<evidence type="ECO:0000256" key="15">
    <source>
        <dbReference type="ARBA" id="ARBA00073143"/>
    </source>
</evidence>
<dbReference type="InterPro" id="IPR005467">
    <property type="entry name" value="His_kinase_dom"/>
</dbReference>
<dbReference type="GO" id="GO:0000155">
    <property type="term" value="F:phosphorelay sensor kinase activity"/>
    <property type="evidence" value="ECO:0007669"/>
    <property type="project" value="InterPro"/>
</dbReference>
<keyword evidence="13" id="KW-0902">Two-component regulatory system</keyword>
<comment type="subcellular location">
    <subcellularLocation>
        <location evidence="2">Cell inner membrane</location>
        <topology evidence="2">Multi-pass membrane protein</topology>
    </subcellularLocation>
</comment>
<keyword evidence="9" id="KW-0547">Nucleotide-binding</keyword>
<keyword evidence="6" id="KW-0597">Phosphoprotein</keyword>
<dbReference type="SMART" id="SM00387">
    <property type="entry name" value="HATPase_c"/>
    <property type="match status" value="1"/>
</dbReference>
<feature type="region of interest" description="Disordered" evidence="17">
    <location>
        <begin position="778"/>
        <end position="810"/>
    </location>
</feature>
<feature type="region of interest" description="Disordered" evidence="17">
    <location>
        <begin position="398"/>
        <end position="417"/>
    </location>
</feature>
<dbReference type="EMBL" id="JAUORK010000030">
    <property type="protein sequence ID" value="MDO6673667.1"/>
    <property type="molecule type" value="Genomic_DNA"/>
</dbReference>
<dbReference type="InterPro" id="IPR003594">
    <property type="entry name" value="HATPase_dom"/>
</dbReference>
<evidence type="ECO:0000256" key="14">
    <source>
        <dbReference type="ARBA" id="ARBA00023136"/>
    </source>
</evidence>
<dbReference type="SUPFAM" id="SSF55874">
    <property type="entry name" value="ATPase domain of HSP90 chaperone/DNA topoisomerase II/histidine kinase"/>
    <property type="match status" value="1"/>
</dbReference>
<dbReference type="Pfam" id="PF02743">
    <property type="entry name" value="dCache_1"/>
    <property type="match status" value="1"/>
</dbReference>
<evidence type="ECO:0000256" key="5">
    <source>
        <dbReference type="ARBA" id="ARBA00022519"/>
    </source>
</evidence>
<evidence type="ECO:0000256" key="6">
    <source>
        <dbReference type="ARBA" id="ARBA00022553"/>
    </source>
</evidence>
<evidence type="ECO:0000256" key="7">
    <source>
        <dbReference type="ARBA" id="ARBA00022679"/>
    </source>
</evidence>
<keyword evidence="16" id="KW-0175">Coiled coil</keyword>
<dbReference type="Proteomes" id="UP001170481">
    <property type="component" value="Unassembled WGS sequence"/>
</dbReference>
<sequence>MKDTRLPQLWRLVLAVVLPLGLMLCVWQAVSMARSQGLERLGHEADNELRLTAASLRGQLDRHAYLPRLVAENDQLRDFLDHPEDPSAEVALNQRLDRMRELAGISDLYLVDDTGTTIAASNWRSANTFIGQNYRFRPYWQDAINGGEGRFYGLGTSSGERGYFFSAAVTSPQGRRGVAVVKVQIEALEAAWLDQNADIMVTDPHGVIFIASQAQRVLRTLEPLSEETRNRLLDTQRYANQRLRPLRLHHREALPELLGSPFESRRDTTSIELLQLTPGDLWQHAWLSLSQPLPDIGWRLHVLKPLAPLRSGIWQAAGLAAGGYALLCLLAGLGWQRLRILRERRLFAERERQNLASSQQRVRGIIDRTQAGLCILDERVRLVYLNPTAIALFGSPLSADASPEDSSRQPSAREGRDLRDLFLPAERHLLDRLTQPRSVGPLEVHGLREGVAVPLELSCSPLPSPNGPRWLVTVFDVSERRAQAEQLAQARDAFEQRVVERTRDLAASNTRLSAEVEERTRAERELRETRDELIQTAKLAVLGELAAGINHELNQPLAAIRAYAENATAFLARAQTSQVESNLRQITELTQRMGEISAQLRQFSRKSGDRLEAIDLTTSLDYALRLLHARCEALGVTLIREASPKLDRVRAEPVRLEQVLVNLLGNALDALADMPPERTEPPSIQLNLHEQAGSAGNQIVLEVHDNGPGLEPSQLVRVFEPFYTQRADGQGLGLGLSISARIVADLGGTLEAYPSPLGGALFRLTLPALSMPSLSIHSLATPSHQPTPSHPSMPSQTPMPPTANHSQEPS</sequence>
<accession>A0AAP4U0D9</accession>
<dbReference type="GO" id="GO:0005886">
    <property type="term" value="C:plasma membrane"/>
    <property type="evidence" value="ECO:0007669"/>
    <property type="project" value="UniProtKB-SubCell"/>
</dbReference>
<evidence type="ECO:0000256" key="1">
    <source>
        <dbReference type="ARBA" id="ARBA00000085"/>
    </source>
</evidence>
<evidence type="ECO:0000313" key="20">
    <source>
        <dbReference type="Proteomes" id="UP001170481"/>
    </source>
</evidence>
<dbReference type="InterPro" id="IPR003661">
    <property type="entry name" value="HisK_dim/P_dom"/>
</dbReference>
<evidence type="ECO:0000256" key="9">
    <source>
        <dbReference type="ARBA" id="ARBA00022741"/>
    </source>
</evidence>
<keyword evidence="14" id="KW-0472">Membrane</keyword>
<keyword evidence="12" id="KW-1133">Transmembrane helix</keyword>
<keyword evidence="10" id="KW-0418">Kinase</keyword>
<organism evidence="19 20">
    <name type="scientific">Cobetia amphilecti</name>
    <dbReference type="NCBI Taxonomy" id="1055104"/>
    <lineage>
        <taxon>Bacteria</taxon>
        <taxon>Pseudomonadati</taxon>
        <taxon>Pseudomonadota</taxon>
        <taxon>Gammaproteobacteria</taxon>
        <taxon>Oceanospirillales</taxon>
        <taxon>Halomonadaceae</taxon>
        <taxon>Cobetia</taxon>
    </lineage>
</organism>
<evidence type="ECO:0000256" key="2">
    <source>
        <dbReference type="ARBA" id="ARBA00004429"/>
    </source>
</evidence>
<dbReference type="InterPro" id="IPR029151">
    <property type="entry name" value="Sensor-like_sf"/>
</dbReference>
<comment type="caution">
    <text evidence="19">The sequence shown here is derived from an EMBL/GenBank/DDBJ whole genome shotgun (WGS) entry which is preliminary data.</text>
</comment>
<dbReference type="Pfam" id="PF02518">
    <property type="entry name" value="HATPase_c"/>
    <property type="match status" value="1"/>
</dbReference>
<dbReference type="PRINTS" id="PR00344">
    <property type="entry name" value="BCTRLSENSOR"/>
</dbReference>
<reference evidence="19" key="1">
    <citation type="submission" date="2023-07" db="EMBL/GenBank/DDBJ databases">
        <title>Genome content predicts the carbon catabolic preferences of heterotrophic bacteria.</title>
        <authorList>
            <person name="Gralka M."/>
        </authorList>
    </citation>
    <scope>NUCLEOTIDE SEQUENCE</scope>
    <source>
        <strain evidence="19">C2R13</strain>
    </source>
</reference>
<evidence type="ECO:0000256" key="8">
    <source>
        <dbReference type="ARBA" id="ARBA00022692"/>
    </source>
</evidence>
<dbReference type="Pfam" id="PF00512">
    <property type="entry name" value="HisKA"/>
    <property type="match status" value="1"/>
</dbReference>
<dbReference type="FunFam" id="1.10.287.130:FF:000049">
    <property type="entry name" value="C4-dicarboxylate transport sensor protein DctB"/>
    <property type="match status" value="1"/>
</dbReference>
<comment type="catalytic activity">
    <reaction evidence="1">
        <text>ATP + protein L-histidine = ADP + protein N-phospho-L-histidine.</text>
        <dbReference type="EC" id="2.7.13.3"/>
    </reaction>
</comment>
<dbReference type="InterPro" id="IPR004358">
    <property type="entry name" value="Sig_transdc_His_kin-like_C"/>
</dbReference>
<keyword evidence="4" id="KW-1003">Cell membrane</keyword>
<dbReference type="InterPro" id="IPR036097">
    <property type="entry name" value="HisK_dim/P_sf"/>
</dbReference>
<feature type="compositionally biased region" description="Low complexity" evidence="17">
    <location>
        <begin position="781"/>
        <end position="796"/>
    </location>
</feature>
<dbReference type="Pfam" id="PF13188">
    <property type="entry name" value="PAS_8"/>
    <property type="match status" value="1"/>
</dbReference>
<dbReference type="InterPro" id="IPR036890">
    <property type="entry name" value="HATPase_C_sf"/>
</dbReference>
<keyword evidence="5" id="KW-0997">Cell inner membrane</keyword>
<dbReference type="RefSeq" id="WP_303568708.1">
    <property type="nucleotide sequence ID" value="NZ_JAUORK010000030.1"/>
</dbReference>
<dbReference type="SUPFAM" id="SSF47384">
    <property type="entry name" value="Homodimeric domain of signal transducing histidine kinase"/>
    <property type="match status" value="1"/>
</dbReference>
<evidence type="ECO:0000256" key="4">
    <source>
        <dbReference type="ARBA" id="ARBA00022475"/>
    </source>
</evidence>
<protein>
    <recommendedName>
        <fullName evidence="15">C4-dicarboxylate transport sensor protein DctB</fullName>
        <ecNumber evidence="3">2.7.13.3</ecNumber>
    </recommendedName>
</protein>
<evidence type="ECO:0000256" key="12">
    <source>
        <dbReference type="ARBA" id="ARBA00022989"/>
    </source>
</evidence>
<evidence type="ECO:0000313" key="19">
    <source>
        <dbReference type="EMBL" id="MDO6673667.1"/>
    </source>
</evidence>
<dbReference type="PANTHER" id="PTHR43065:SF46">
    <property type="entry name" value="C4-DICARBOXYLATE TRANSPORT SENSOR PROTEIN DCTB"/>
    <property type="match status" value="1"/>
</dbReference>
<dbReference type="SUPFAM" id="SSF55785">
    <property type="entry name" value="PYP-like sensor domain (PAS domain)"/>
    <property type="match status" value="1"/>
</dbReference>
<dbReference type="InterPro" id="IPR000014">
    <property type="entry name" value="PAS"/>
</dbReference>
<evidence type="ECO:0000256" key="16">
    <source>
        <dbReference type="SAM" id="Coils"/>
    </source>
</evidence>
<evidence type="ECO:0000256" key="13">
    <source>
        <dbReference type="ARBA" id="ARBA00023012"/>
    </source>
</evidence>
<dbReference type="EC" id="2.7.13.3" evidence="3"/>
<dbReference type="InterPro" id="IPR033479">
    <property type="entry name" value="dCache_1"/>
</dbReference>
<evidence type="ECO:0000259" key="18">
    <source>
        <dbReference type="PROSITE" id="PS50109"/>
    </source>
</evidence>
<name>A0AAP4U0D9_9GAMM</name>